<dbReference type="GO" id="GO:0005886">
    <property type="term" value="C:plasma membrane"/>
    <property type="evidence" value="ECO:0007669"/>
    <property type="project" value="UniProtKB-SubCell"/>
</dbReference>
<dbReference type="PANTHER" id="PTHR33909:SF1">
    <property type="entry name" value="SEC TRANSLOCON ACCESSORY COMPLEX SUBUNIT YAJC"/>
    <property type="match status" value="1"/>
</dbReference>
<dbReference type="NCBIfam" id="TIGR00739">
    <property type="entry name" value="yajC"/>
    <property type="match status" value="1"/>
</dbReference>
<feature type="transmembrane region" description="Helical" evidence="10">
    <location>
        <begin position="20"/>
        <end position="39"/>
    </location>
</feature>
<keyword evidence="8" id="KW-0811">Translocation</keyword>
<dbReference type="AlphaFoldDB" id="A0A9D8KEK5"/>
<proteinExistence type="inferred from homology"/>
<evidence type="ECO:0000256" key="1">
    <source>
        <dbReference type="ARBA" id="ARBA00004162"/>
    </source>
</evidence>
<keyword evidence="3" id="KW-0813">Transport</keyword>
<protein>
    <submittedName>
        <fullName evidence="11">Preprotein translocase subunit YajC</fullName>
    </submittedName>
</protein>
<reference evidence="11" key="1">
    <citation type="journal article" date="2021" name="Environ. Microbiol.">
        <title>Genomic characterization of three novel Desulfobacterota classes expand the metabolic and phylogenetic diversity of the phylum.</title>
        <authorList>
            <person name="Murphy C.L."/>
            <person name="Biggerstaff J."/>
            <person name="Eichhorn A."/>
            <person name="Ewing E."/>
            <person name="Shahan R."/>
            <person name="Soriano D."/>
            <person name="Stewart S."/>
            <person name="VanMol K."/>
            <person name="Walker R."/>
            <person name="Walters P."/>
            <person name="Elshahed M.S."/>
            <person name="Youssef N.H."/>
        </authorList>
    </citation>
    <scope>NUCLEOTIDE SEQUENCE</scope>
    <source>
        <strain evidence="11">Zod_Metabat.24</strain>
    </source>
</reference>
<keyword evidence="5 10" id="KW-0812">Transmembrane</keyword>
<evidence type="ECO:0000256" key="7">
    <source>
        <dbReference type="ARBA" id="ARBA00022989"/>
    </source>
</evidence>
<evidence type="ECO:0000256" key="5">
    <source>
        <dbReference type="ARBA" id="ARBA00022692"/>
    </source>
</evidence>
<keyword evidence="6" id="KW-0653">Protein transport</keyword>
<evidence type="ECO:0000256" key="10">
    <source>
        <dbReference type="SAM" id="Phobius"/>
    </source>
</evidence>
<evidence type="ECO:0000256" key="8">
    <source>
        <dbReference type="ARBA" id="ARBA00023010"/>
    </source>
</evidence>
<dbReference type="PANTHER" id="PTHR33909">
    <property type="entry name" value="SEC TRANSLOCON ACCESSORY COMPLEX SUBUNIT YAJC"/>
    <property type="match status" value="1"/>
</dbReference>
<evidence type="ECO:0000256" key="3">
    <source>
        <dbReference type="ARBA" id="ARBA00022448"/>
    </source>
</evidence>
<dbReference type="Pfam" id="PF02699">
    <property type="entry name" value="YajC"/>
    <property type="match status" value="1"/>
</dbReference>
<comment type="subcellular location">
    <subcellularLocation>
        <location evidence="1">Cell membrane</location>
        <topology evidence="1">Single-pass membrane protein</topology>
    </subcellularLocation>
</comment>
<keyword evidence="7 10" id="KW-1133">Transmembrane helix</keyword>
<evidence type="ECO:0000313" key="11">
    <source>
        <dbReference type="EMBL" id="MBN1572216.1"/>
    </source>
</evidence>
<accession>A0A9D8KEK5</accession>
<dbReference type="InterPro" id="IPR003849">
    <property type="entry name" value="Preprotein_translocase_YajC"/>
</dbReference>
<dbReference type="SMART" id="SM01323">
    <property type="entry name" value="YajC"/>
    <property type="match status" value="1"/>
</dbReference>
<evidence type="ECO:0000313" key="12">
    <source>
        <dbReference type="Proteomes" id="UP000809273"/>
    </source>
</evidence>
<comment type="similarity">
    <text evidence="2">Belongs to the YajC family.</text>
</comment>
<evidence type="ECO:0000256" key="9">
    <source>
        <dbReference type="ARBA" id="ARBA00023136"/>
    </source>
</evidence>
<evidence type="ECO:0000256" key="2">
    <source>
        <dbReference type="ARBA" id="ARBA00006742"/>
    </source>
</evidence>
<keyword evidence="9 10" id="KW-0472">Membrane</keyword>
<sequence length="109" mass="11841">MVPLEIFFALAQKEGAEGGNALIQFAPIILIFVVFYFLLIRPQQKRQKEHQGMVNELKKGDNVITAGGIHGTVTGVADNIATVEIANNIRIKVTKSSIAAVKKEGQPIN</sequence>
<dbReference type="EMBL" id="JAFGIX010000017">
    <property type="protein sequence ID" value="MBN1572216.1"/>
    <property type="molecule type" value="Genomic_DNA"/>
</dbReference>
<keyword evidence="4" id="KW-1003">Cell membrane</keyword>
<evidence type="ECO:0000256" key="6">
    <source>
        <dbReference type="ARBA" id="ARBA00022927"/>
    </source>
</evidence>
<reference evidence="11" key="2">
    <citation type="submission" date="2021-01" db="EMBL/GenBank/DDBJ databases">
        <authorList>
            <person name="Hahn C.R."/>
            <person name="Youssef N.H."/>
            <person name="Elshahed M."/>
        </authorList>
    </citation>
    <scope>NUCLEOTIDE SEQUENCE</scope>
    <source>
        <strain evidence="11">Zod_Metabat.24</strain>
    </source>
</reference>
<organism evidence="11 12">
    <name type="scientific">Candidatus Zymogenus saltonus</name>
    <dbReference type="NCBI Taxonomy" id="2844893"/>
    <lineage>
        <taxon>Bacteria</taxon>
        <taxon>Deltaproteobacteria</taxon>
        <taxon>Candidatus Zymogenia</taxon>
        <taxon>Candidatus Zymogeniales</taxon>
        <taxon>Candidatus Zymogenaceae</taxon>
        <taxon>Candidatus Zymogenus</taxon>
    </lineage>
</organism>
<comment type="caution">
    <text evidence="11">The sequence shown here is derived from an EMBL/GenBank/DDBJ whole genome shotgun (WGS) entry which is preliminary data.</text>
</comment>
<dbReference type="Proteomes" id="UP000809273">
    <property type="component" value="Unassembled WGS sequence"/>
</dbReference>
<dbReference type="PRINTS" id="PR01853">
    <property type="entry name" value="YAJCTRNLCASE"/>
</dbReference>
<evidence type="ECO:0000256" key="4">
    <source>
        <dbReference type="ARBA" id="ARBA00022475"/>
    </source>
</evidence>
<name>A0A9D8KEK5_9DELT</name>
<dbReference type="GO" id="GO:0015031">
    <property type="term" value="P:protein transport"/>
    <property type="evidence" value="ECO:0007669"/>
    <property type="project" value="UniProtKB-KW"/>
</dbReference>
<gene>
    <name evidence="11" type="primary">yajC</name>
    <name evidence="11" type="ORF">JW984_03350</name>
</gene>